<dbReference type="RefSeq" id="WP_123846177.1">
    <property type="nucleotide sequence ID" value="NZ_RPDH01000001.1"/>
</dbReference>
<dbReference type="Pfam" id="PF12006">
    <property type="entry name" value="DUF3500"/>
    <property type="match status" value="1"/>
</dbReference>
<comment type="caution">
    <text evidence="1">The sequence shown here is derived from an EMBL/GenBank/DDBJ whole genome shotgun (WGS) entry which is preliminary data.</text>
</comment>
<reference evidence="1 2" key="1">
    <citation type="submission" date="2018-11" db="EMBL/GenBank/DDBJ databases">
        <title>Chitinophaga lutea sp.nov., isolate from arsenic contaminated soil.</title>
        <authorList>
            <person name="Zong Y."/>
        </authorList>
    </citation>
    <scope>NUCLEOTIDE SEQUENCE [LARGE SCALE GENOMIC DNA]</scope>
    <source>
        <strain evidence="1 2">ZY74</strain>
    </source>
</reference>
<sequence length="343" mass="38483">MKSHFLLISILLFRGTAFSQSAPGDIEKAAKAFIAVLDTAQCRQACFPWDEEERFNWHFVPRARKGLPLKEMTDAQRSKAYMLLKTCLSGEGYKKATAIVETEHILRALEGRGPDDGYRDPGKYYFSFFGEPATGKPWGWRMEGHHLSLNFSAADRTLITGTPAFMGANPAIVPDGPQKGQQILKEESLLAFDLLKTFNGDQLAKAVIAEKAPADIITGNKRKAWLQDPPGLGYAELQPAQQQQLKKLVAVYVDRYTKLMADLLWKEITAAGWANLHFAWAGGKTWGAGHYYRIQGPTFIIEYDNTQNNANHVHTTFRDLKNDFGEDVLLRHYKQGHAKVKAP</sequence>
<organism evidence="1 2">
    <name type="scientific">Chitinophaga lutea</name>
    <dbReference type="NCBI Taxonomy" id="2488634"/>
    <lineage>
        <taxon>Bacteria</taxon>
        <taxon>Pseudomonadati</taxon>
        <taxon>Bacteroidota</taxon>
        <taxon>Chitinophagia</taxon>
        <taxon>Chitinophagales</taxon>
        <taxon>Chitinophagaceae</taxon>
        <taxon>Chitinophaga</taxon>
    </lineage>
</organism>
<evidence type="ECO:0000313" key="2">
    <source>
        <dbReference type="Proteomes" id="UP000278351"/>
    </source>
</evidence>
<dbReference type="PANTHER" id="PTHR37489">
    <property type="entry name" value="DUF3500 DOMAIN-CONTAINING PROTEIN"/>
    <property type="match status" value="1"/>
</dbReference>
<dbReference type="OrthoDB" id="581140at2"/>
<gene>
    <name evidence="1" type="ORF">EGT74_09140</name>
</gene>
<dbReference type="Proteomes" id="UP000278351">
    <property type="component" value="Unassembled WGS sequence"/>
</dbReference>
<dbReference type="PANTHER" id="PTHR37489:SF1">
    <property type="entry name" value="DUF3500 DOMAIN-CONTAINING PROTEIN"/>
    <property type="match status" value="1"/>
</dbReference>
<keyword evidence="2" id="KW-1185">Reference proteome</keyword>
<dbReference type="AlphaFoldDB" id="A0A3N4QCF5"/>
<protein>
    <submittedName>
        <fullName evidence="1">DUF3500 domain-containing protein</fullName>
    </submittedName>
</protein>
<dbReference type="InterPro" id="IPR021889">
    <property type="entry name" value="DUF3500"/>
</dbReference>
<evidence type="ECO:0000313" key="1">
    <source>
        <dbReference type="EMBL" id="RPE13660.1"/>
    </source>
</evidence>
<accession>A0A3N4QCF5</accession>
<name>A0A3N4QCF5_9BACT</name>
<dbReference type="EMBL" id="RPDH01000001">
    <property type="protein sequence ID" value="RPE13660.1"/>
    <property type="molecule type" value="Genomic_DNA"/>
</dbReference>
<proteinExistence type="predicted"/>